<sequence>MSDEIVRPLLASDVPMLVAASTAAGRLFAEHGILLPEDDPAATIAEADDVLVADLPSAGPVGFAATTVLDGDCHLAELAVHPAYGRRGIGGSLLRATIDRARRRGFGRVSLTTFADLPFNAPWYAHRGFRVLAERDHGPELAAQRLLEIEAGITVAPRVVMVHDLR</sequence>
<proteinExistence type="predicted"/>
<dbReference type="Gene3D" id="3.40.630.30">
    <property type="match status" value="1"/>
</dbReference>
<keyword evidence="4" id="KW-1185">Reference proteome</keyword>
<evidence type="ECO:0000256" key="2">
    <source>
        <dbReference type="ARBA" id="ARBA00023315"/>
    </source>
</evidence>
<dbReference type="PANTHER" id="PTHR43877:SF1">
    <property type="entry name" value="ACETYLTRANSFERASE"/>
    <property type="match status" value="1"/>
</dbReference>
<dbReference type="EMBL" id="CP022521">
    <property type="protein sequence ID" value="ASO18948.1"/>
    <property type="molecule type" value="Genomic_DNA"/>
</dbReference>
<dbReference type="RefSeq" id="WP_245856594.1">
    <property type="nucleotide sequence ID" value="NZ_CP022521.1"/>
</dbReference>
<evidence type="ECO:0000313" key="3">
    <source>
        <dbReference type="EMBL" id="ASO18948.1"/>
    </source>
</evidence>
<organism evidence="3 4">
    <name type="scientific">Actinoalloteichus hoggarensis</name>
    <dbReference type="NCBI Taxonomy" id="1470176"/>
    <lineage>
        <taxon>Bacteria</taxon>
        <taxon>Bacillati</taxon>
        <taxon>Actinomycetota</taxon>
        <taxon>Actinomycetes</taxon>
        <taxon>Pseudonocardiales</taxon>
        <taxon>Pseudonocardiaceae</taxon>
        <taxon>Actinoalloteichus</taxon>
    </lineage>
</organism>
<dbReference type="AlphaFoldDB" id="A0A221VZM8"/>
<dbReference type="InterPro" id="IPR000182">
    <property type="entry name" value="GNAT_dom"/>
</dbReference>
<name>A0A221VZM8_9PSEU</name>
<dbReference type="PANTHER" id="PTHR43877">
    <property type="entry name" value="AMINOALKYLPHOSPHONATE N-ACETYLTRANSFERASE-RELATED-RELATED"/>
    <property type="match status" value="1"/>
</dbReference>
<dbReference type="SUPFAM" id="SSF55729">
    <property type="entry name" value="Acyl-CoA N-acyltransferases (Nat)"/>
    <property type="match status" value="1"/>
</dbReference>
<dbReference type="PROSITE" id="PS51186">
    <property type="entry name" value="GNAT"/>
    <property type="match status" value="1"/>
</dbReference>
<dbReference type="CDD" id="cd04301">
    <property type="entry name" value="NAT_SF"/>
    <property type="match status" value="1"/>
</dbReference>
<dbReference type="InterPro" id="IPR016181">
    <property type="entry name" value="Acyl_CoA_acyltransferase"/>
</dbReference>
<dbReference type="GO" id="GO:0016747">
    <property type="term" value="F:acyltransferase activity, transferring groups other than amino-acyl groups"/>
    <property type="evidence" value="ECO:0007669"/>
    <property type="project" value="InterPro"/>
</dbReference>
<keyword evidence="2" id="KW-0012">Acyltransferase</keyword>
<dbReference type="InterPro" id="IPR050832">
    <property type="entry name" value="Bact_Acetyltransf"/>
</dbReference>
<reference evidence="3 4" key="1">
    <citation type="submission" date="2017-07" db="EMBL/GenBank/DDBJ databases">
        <title>Complete genome sequence of Actinoalloteichus hoggarensis DSM 45943, type strain of Actinoalloteichus hoggarensis.</title>
        <authorList>
            <person name="Ruckert C."/>
            <person name="Nouioui I."/>
            <person name="Willmese J."/>
            <person name="van Wezel G."/>
            <person name="Klenk H.-P."/>
            <person name="Kalinowski J."/>
            <person name="Zotchev S.B."/>
        </authorList>
    </citation>
    <scope>NUCLEOTIDE SEQUENCE [LARGE SCALE GENOMIC DNA]</scope>
    <source>
        <strain evidence="3 4">DSM 45943</strain>
    </source>
</reference>
<keyword evidence="1 3" id="KW-0808">Transferase</keyword>
<evidence type="ECO:0000256" key="1">
    <source>
        <dbReference type="ARBA" id="ARBA00022679"/>
    </source>
</evidence>
<accession>A0A221VZM8</accession>
<dbReference type="Proteomes" id="UP000204221">
    <property type="component" value="Chromosome"/>
</dbReference>
<protein>
    <submittedName>
        <fullName evidence="3">Acetyltransferase (GNAT) family protein</fullName>
    </submittedName>
</protein>
<dbReference type="KEGG" id="ahg:AHOG_06490"/>
<dbReference type="Pfam" id="PF00583">
    <property type="entry name" value="Acetyltransf_1"/>
    <property type="match status" value="1"/>
</dbReference>
<evidence type="ECO:0000313" key="4">
    <source>
        <dbReference type="Proteomes" id="UP000204221"/>
    </source>
</evidence>
<gene>
    <name evidence="3" type="ORF">AHOG_06490</name>
</gene>